<accession>A0A285J8P5</accession>
<evidence type="ECO:0000256" key="1">
    <source>
        <dbReference type="SAM" id="Phobius"/>
    </source>
</evidence>
<feature type="transmembrane region" description="Helical" evidence="1">
    <location>
        <begin position="769"/>
        <end position="789"/>
    </location>
</feature>
<feature type="transmembrane region" description="Helical" evidence="1">
    <location>
        <begin position="704"/>
        <end position="725"/>
    </location>
</feature>
<keyword evidence="3" id="KW-1185">Reference proteome</keyword>
<organism evidence="2 3">
    <name type="scientific">Arsukibacterium tuosuense</name>
    <dbReference type="NCBI Taxonomy" id="1323745"/>
    <lineage>
        <taxon>Bacteria</taxon>
        <taxon>Pseudomonadati</taxon>
        <taxon>Pseudomonadota</taxon>
        <taxon>Gammaproteobacteria</taxon>
        <taxon>Chromatiales</taxon>
        <taxon>Chromatiaceae</taxon>
        <taxon>Arsukibacterium</taxon>
    </lineage>
</organism>
<sequence length="1338" mass="150427">MSNNPAPAQPTSKSGPKRIAGLILLMAALLALVVFGYYRYAQARGSVINQDYFRVLAEAGSTFTENLIKLQSLYDYQESETAIRALFPSYKVTKRQQLSAECSQQQAADTSVVCPDYTNRYWLTQDKVQLRWYQWSDKDTVNYIEAEIQHADFLPEPERGFSQLLFVTEDSQVLASTGGETSISFVNLTSVTEALSKQQFSDFFSEVTDSSERPEPRLPSYSVHLDMKLSYGDYRLFIYPMRLASGLVAVDYAADDKAVSQLYLVGLLPRQQLAEQGSGYWNIPLLFATLVSLTFVWSVLRMYLQPKNQSVNRLYSSFCYLVAYGFFAVLLALIFSYLTVTVWQQSRQQQAQDYVEQLRASLTNDINAVFSELQAYRQYYQKHWQGSAAYAELMQPVRELQKVNYPQLLTDCPPAELVFDFYPPAMQVTADPPCSLRTFYRRDRAMTPSRLLSVTVLDAAGRSSLPSAYYLENNAAPKIYDLSHRDYFKRVRNGNGWQLDLAGQRFDNVYIQRLLNINNGTRGTTIAMPLMAEPDAGSSADAGFVLVADVVLPSVSLASPSANGLQFMIVERRSGKVLYHNDNSRTFVENIFYIGSENNLLSQTIKSGEPTGSDIRGGLAGFYHGQPGNFILAATPVDEWALVLFYPQDHVDAIMSNQFLIFSVSMIVFFLLLIMGLQLVRRLINSKLVKNRLAIPLGFDSRRLLLLVSLVWGLVYGFFALHTALQLILPSAQLISVTPWLSAGLLLLIVGCCGLFLRQRKPQAPVIRPAAKLIIAGSVALISLLPFSYLSYISKVPQQALQAHYAKMQCIEFNRERAELHEFALNRFPNSMTEQRFQPWQLLPVSWSYPEFQQRCAGVSSSGLPDDYPKLSTIIGNTYLWQWVKTFLVRVEPLNPTDDGVQQLHDSGNSPKSVGQLLGLSVRFLLPLLLFLMLWQLYVRRVLWQRLGYDSDFLRHVHRLCNQTQPAAAKRLVAGLHLQLTACPPAGVNLQTLLKQVQLTDSSDNNNLLLLPGFEQLYRQSALLQQDEQLQLQNVSIMVQQSKAGGPLQVTLSQIDTCLDGPRRRQQLLALITEFKTLTLLGQLSEFKLVMGFNTLQRLTIKDDLAAASERVLEQTEYLAWSECLLNFNVQLPASLAEPLDTDMLQQEINAYPLLGPLPVSTEQLNQQHAEPEPGLWRGNDGLSTRQWATLNFILQHADALYRYKWESCSNEEKLALYNLANGHQLNPLNCLMIEHLAINGLLRVSRGRLTLVNRSFRQFVLNAEPSETLRQLVKVGEAGVWKNYRLTFAIVVVVVVGGIALTSGQSLHIVAASIAGVLGSIISVFSSGSTLRNYFKS</sequence>
<name>A0A285J8P5_9GAMM</name>
<dbReference type="Proteomes" id="UP000219353">
    <property type="component" value="Unassembled WGS sequence"/>
</dbReference>
<feature type="transmembrane region" description="Helical" evidence="1">
    <location>
        <begin position="321"/>
        <end position="343"/>
    </location>
</feature>
<evidence type="ECO:0000313" key="2">
    <source>
        <dbReference type="EMBL" id="SNY56689.1"/>
    </source>
</evidence>
<dbReference type="RefSeq" id="WP_097112318.1">
    <property type="nucleotide sequence ID" value="NZ_OBEB01000007.1"/>
</dbReference>
<keyword evidence="1" id="KW-0472">Membrane</keyword>
<gene>
    <name evidence="2" type="ORF">SAMN06297280_3111</name>
</gene>
<keyword evidence="1" id="KW-0812">Transmembrane</keyword>
<feature type="transmembrane region" description="Helical" evidence="1">
    <location>
        <begin position="279"/>
        <end position="300"/>
    </location>
</feature>
<feature type="transmembrane region" description="Helical" evidence="1">
    <location>
        <begin position="917"/>
        <end position="938"/>
    </location>
</feature>
<keyword evidence="1" id="KW-1133">Transmembrane helix</keyword>
<proteinExistence type="predicted"/>
<dbReference type="EMBL" id="OBEB01000007">
    <property type="protein sequence ID" value="SNY56689.1"/>
    <property type="molecule type" value="Genomic_DNA"/>
</dbReference>
<feature type="transmembrane region" description="Helical" evidence="1">
    <location>
        <begin position="1285"/>
        <end position="1304"/>
    </location>
</feature>
<evidence type="ECO:0008006" key="4">
    <source>
        <dbReference type="Google" id="ProtNLM"/>
    </source>
</evidence>
<evidence type="ECO:0000313" key="3">
    <source>
        <dbReference type="Proteomes" id="UP000219353"/>
    </source>
</evidence>
<protein>
    <recommendedName>
        <fullName evidence="4">Cache domain-containing protein</fullName>
    </recommendedName>
</protein>
<feature type="transmembrane region" description="Helical" evidence="1">
    <location>
        <begin position="659"/>
        <end position="684"/>
    </location>
</feature>
<feature type="transmembrane region" description="Helical" evidence="1">
    <location>
        <begin position="1310"/>
        <end position="1332"/>
    </location>
</feature>
<feature type="transmembrane region" description="Helical" evidence="1">
    <location>
        <begin position="20"/>
        <end position="38"/>
    </location>
</feature>
<feature type="transmembrane region" description="Helical" evidence="1">
    <location>
        <begin position="737"/>
        <end position="757"/>
    </location>
</feature>
<dbReference type="OrthoDB" id="7481928at2"/>
<reference evidence="3" key="1">
    <citation type="submission" date="2017-09" db="EMBL/GenBank/DDBJ databases">
        <authorList>
            <person name="Varghese N."/>
            <person name="Submissions S."/>
        </authorList>
    </citation>
    <scope>NUCLEOTIDE SEQUENCE [LARGE SCALE GENOMIC DNA]</scope>
    <source>
        <strain evidence="3">CGMCC 1.12461</strain>
    </source>
</reference>